<dbReference type="InterPro" id="IPR056576">
    <property type="entry name" value="MGAT4_A/B/C_C"/>
</dbReference>
<dbReference type="InterPro" id="IPR006759">
    <property type="entry name" value="Glyco_transf_54"/>
</dbReference>
<dbReference type="InterPro" id="IPR057279">
    <property type="entry name" value="MGAT4"/>
</dbReference>
<reference evidence="6 7" key="1">
    <citation type="submission" date="2024-06" db="EMBL/GenBank/DDBJ databases">
        <authorList>
            <person name="Pan Q."/>
            <person name="Wen M."/>
            <person name="Jouanno E."/>
            <person name="Zahm M."/>
            <person name="Klopp C."/>
            <person name="Cabau C."/>
            <person name="Louis A."/>
            <person name="Berthelot C."/>
            <person name="Parey E."/>
            <person name="Roest Crollius H."/>
            <person name="Montfort J."/>
            <person name="Robinson-Rechavi M."/>
            <person name="Bouchez O."/>
            <person name="Lampietro C."/>
            <person name="Lopez Roques C."/>
            <person name="Donnadieu C."/>
            <person name="Postlethwait J."/>
            <person name="Bobe J."/>
            <person name="Verreycken H."/>
            <person name="Guiguen Y."/>
        </authorList>
    </citation>
    <scope>NUCLEOTIDE SEQUENCE [LARGE SCALE GENOMIC DNA]</scope>
    <source>
        <strain evidence="6">Up_M1</strain>
        <tissue evidence="6">Testis</tissue>
    </source>
</reference>
<protein>
    <recommendedName>
        <fullName evidence="8">Alpha-1,3-mannosyl-glycoprotein 4-beta-N-acetylglucosaminyltransferase C-like</fullName>
    </recommendedName>
</protein>
<evidence type="ECO:0008006" key="8">
    <source>
        <dbReference type="Google" id="ProtNLM"/>
    </source>
</evidence>
<evidence type="ECO:0000313" key="6">
    <source>
        <dbReference type="EMBL" id="KAL1020492.1"/>
    </source>
</evidence>
<proteinExistence type="predicted"/>
<dbReference type="PANTHER" id="PTHR12062">
    <property type="entry name" value="N-ACETYLGLUCOSAMINYLTRANSFERASE VI"/>
    <property type="match status" value="1"/>
</dbReference>
<organism evidence="6 7">
    <name type="scientific">Umbra pygmaea</name>
    <name type="common">Eastern mudminnow</name>
    <dbReference type="NCBI Taxonomy" id="75934"/>
    <lineage>
        <taxon>Eukaryota</taxon>
        <taxon>Metazoa</taxon>
        <taxon>Chordata</taxon>
        <taxon>Craniata</taxon>
        <taxon>Vertebrata</taxon>
        <taxon>Euteleostomi</taxon>
        <taxon>Actinopterygii</taxon>
        <taxon>Neopterygii</taxon>
        <taxon>Teleostei</taxon>
        <taxon>Protacanthopterygii</taxon>
        <taxon>Esociformes</taxon>
        <taxon>Umbridae</taxon>
        <taxon>Umbra</taxon>
    </lineage>
</organism>
<evidence type="ECO:0000259" key="5">
    <source>
        <dbReference type="Pfam" id="PF23524"/>
    </source>
</evidence>
<evidence type="ECO:0000256" key="3">
    <source>
        <dbReference type="ARBA" id="ARBA00022679"/>
    </source>
</evidence>
<accession>A0ABD0XJ35</accession>
<comment type="pathway">
    <text evidence="1">Protein modification; protein glycosylation.</text>
</comment>
<keyword evidence="3" id="KW-0808">Transferase</keyword>
<dbReference type="Proteomes" id="UP001557470">
    <property type="component" value="Unassembled WGS sequence"/>
</dbReference>
<evidence type="ECO:0000313" key="7">
    <source>
        <dbReference type="Proteomes" id="UP001557470"/>
    </source>
</evidence>
<name>A0ABD0XJ35_UMBPY</name>
<comment type="caution">
    <text evidence="6">The sequence shown here is derived from an EMBL/GenBank/DDBJ whole genome shotgun (WGS) entry which is preliminary data.</text>
</comment>
<feature type="domain" description="MGAT4 conserved region" evidence="4">
    <location>
        <begin position="51"/>
        <end position="301"/>
    </location>
</feature>
<sequence>MRWTPKKILTVGAVVFLLTILYLKSTNVMEEFHGPLTRSASWVEQRSYLTLNVSYQLLAGTPPTEHKYLTIGLSSVSRPKGNYLISTLKSIFSHSSATEQASMLVVVLLADFDSRWRLNTVKEIEATFPSLLEQGCLLVVHVPQHYYPPLTGLKRNFNDKPARVTFRSKQNIDYSFLLQFSAGRSSLYLQLEDDVSCSKNFLSAIRGRVQQQEKLAGSSWATLEFSSLGYIGKLYHSEHLPLLSRFLFLFYQEMPCDFLFSHFRLLLTQGKAIRFTPSLFQHIGSYSSFQGNFNKLKDVEFEEELYGNPQADVYTDMTVYDDQVADLAWSPGSKTFFWGQSPSEGNHLTVVFKEPALVTSIIVETGSDEGTDKLASATVELGVQPIDEETGAGRTCKEFYIVGSLDEGKFVITDIHKKSVGIATSCLRIRVTDSQKEWVIIRKIRITTKE</sequence>
<dbReference type="AlphaFoldDB" id="A0ABD0XJ35"/>
<gene>
    <name evidence="6" type="ORF">UPYG_G00000770</name>
</gene>
<evidence type="ECO:0000256" key="2">
    <source>
        <dbReference type="ARBA" id="ARBA00022676"/>
    </source>
</evidence>
<dbReference type="GO" id="GO:0008375">
    <property type="term" value="F:acetylglucosaminyltransferase activity"/>
    <property type="evidence" value="ECO:0007669"/>
    <property type="project" value="UniProtKB-ARBA"/>
</dbReference>
<keyword evidence="7" id="KW-1185">Reference proteome</keyword>
<evidence type="ECO:0000256" key="1">
    <source>
        <dbReference type="ARBA" id="ARBA00004922"/>
    </source>
</evidence>
<evidence type="ECO:0000259" key="4">
    <source>
        <dbReference type="Pfam" id="PF04666"/>
    </source>
</evidence>
<dbReference type="Pfam" id="PF23524">
    <property type="entry name" value="MGAT4A_C"/>
    <property type="match status" value="1"/>
</dbReference>
<dbReference type="Pfam" id="PF04666">
    <property type="entry name" value="MGAT4_cons"/>
    <property type="match status" value="1"/>
</dbReference>
<dbReference type="PANTHER" id="PTHR12062:SF11">
    <property type="entry name" value="ALPHA-1,3-MANNOSYL-GLYCOPROTEIN 4-BETA-N-ACETYLGLUCOSAMINYLTRANSFERASE-LIKE PROTEIN MGAT4E"/>
    <property type="match status" value="1"/>
</dbReference>
<keyword evidence="2" id="KW-0328">Glycosyltransferase</keyword>
<dbReference type="EMBL" id="JAGEUA010000001">
    <property type="protein sequence ID" value="KAL1020492.1"/>
    <property type="molecule type" value="Genomic_DNA"/>
</dbReference>
<feature type="domain" description="MGAT4 A/B/C C-terminal" evidence="5">
    <location>
        <begin position="311"/>
        <end position="442"/>
    </location>
</feature>